<organism evidence="1">
    <name type="scientific">marine sediment metagenome</name>
    <dbReference type="NCBI Taxonomy" id="412755"/>
    <lineage>
        <taxon>unclassified sequences</taxon>
        <taxon>metagenomes</taxon>
        <taxon>ecological metagenomes</taxon>
    </lineage>
</organism>
<accession>A0A0F9FCV4</accession>
<dbReference type="Gene3D" id="3.40.50.720">
    <property type="entry name" value="NAD(P)-binding Rossmann-like Domain"/>
    <property type="match status" value="1"/>
</dbReference>
<protein>
    <submittedName>
        <fullName evidence="1">Uncharacterized protein</fullName>
    </submittedName>
</protein>
<proteinExistence type="predicted"/>
<dbReference type="AlphaFoldDB" id="A0A0F9FCV4"/>
<feature type="non-terminal residue" evidence="1">
    <location>
        <position position="1"/>
    </location>
</feature>
<evidence type="ECO:0000313" key="1">
    <source>
        <dbReference type="EMBL" id="KKL48972.1"/>
    </source>
</evidence>
<name>A0A0F9FCV4_9ZZZZ</name>
<sequence length="83" mass="8854">LKIRVENDLDSALATYRYIIDASPARDIINRSHVRGDTYISAPGMPTGLSAGALKKLSGRYLHDPLQIGVATMIVEAAGESGN</sequence>
<dbReference type="EMBL" id="LAZR01033130">
    <property type="protein sequence ID" value="KKL48972.1"/>
    <property type="molecule type" value="Genomic_DNA"/>
</dbReference>
<gene>
    <name evidence="1" type="ORF">LCGC14_2320150</name>
</gene>
<reference evidence="1" key="1">
    <citation type="journal article" date="2015" name="Nature">
        <title>Complex archaea that bridge the gap between prokaryotes and eukaryotes.</title>
        <authorList>
            <person name="Spang A."/>
            <person name="Saw J.H."/>
            <person name="Jorgensen S.L."/>
            <person name="Zaremba-Niedzwiedzka K."/>
            <person name="Martijn J."/>
            <person name="Lind A.E."/>
            <person name="van Eijk R."/>
            <person name="Schleper C."/>
            <person name="Guy L."/>
            <person name="Ettema T.J."/>
        </authorList>
    </citation>
    <scope>NUCLEOTIDE SEQUENCE</scope>
</reference>
<comment type="caution">
    <text evidence="1">The sequence shown here is derived from an EMBL/GenBank/DDBJ whole genome shotgun (WGS) entry which is preliminary data.</text>
</comment>